<dbReference type="PANTHER" id="PTHR30160:SF1">
    <property type="entry name" value="LIPOPOLYSACCHARIDE 1,2-N-ACETYLGLUCOSAMINETRANSFERASE-RELATED"/>
    <property type="match status" value="1"/>
</dbReference>
<evidence type="ECO:0000256" key="1">
    <source>
        <dbReference type="ARBA" id="ARBA00022676"/>
    </source>
</evidence>
<sequence>MQTLQILQQLFASDHETFVTRLFKEFLNRDPTPQTLAYFTRCLKSGMKSKNEIFKIVIMSTEFNELIKKESYQSLLQLFQGLIRSDAETFVTEIYRKFLGRDPDLDAFQHFIHLLKTGTSKIDILRTVLLSEEAFIKFHAQSDLISKDTSSSMHYSTIWPHISISTRFRENVKKILSAHYFPYTTNILVKTGGLGDFVQITPVAKALKTKEPLRPVVVIVGQYGSLFDEHPYIDLTIECGPMNWYKAVKSVVGLVENVFDLRYISRAYGTWKNSNYFYKNIWYYENFPHSGIHIDSLNKHVCDLMLFSLGLEKYANCNDVYIKPDMMIEKIPGDYVVVNDSPGCRLEELKRWTKDGWNKLIKWLHMQGIIPVQLGLVTDSLIHPTVMDLRGKTSLRQAAAYLKLSKCYIGIEGGLFHLAKAVGTPAVVIFNTTSETCFAYPDTHVVTKKLCNPCWLNESWLKAKCLKGNKSCLNLPDWESVAAKVSNILKKDNRQNK</sequence>
<name>A0A5C0SEL9_CRATE</name>
<dbReference type="Pfam" id="PF13946">
    <property type="entry name" value="DUF4214"/>
    <property type="match status" value="2"/>
</dbReference>
<dbReference type="AlphaFoldDB" id="A0A5C0SEL9"/>
<dbReference type="InterPro" id="IPR038255">
    <property type="entry name" value="PBS_linker_sf"/>
</dbReference>
<gene>
    <name evidence="4" type="ORF">FQB35_11405</name>
</gene>
<keyword evidence="2" id="KW-0808">Transferase</keyword>
<dbReference type="Gene3D" id="1.10.3130.20">
    <property type="entry name" value="Phycobilisome linker domain"/>
    <property type="match status" value="1"/>
</dbReference>
<evidence type="ECO:0000256" key="2">
    <source>
        <dbReference type="ARBA" id="ARBA00022679"/>
    </source>
</evidence>
<dbReference type="Pfam" id="PF01075">
    <property type="entry name" value="Glyco_transf_9"/>
    <property type="match status" value="1"/>
</dbReference>
<dbReference type="InterPro" id="IPR025282">
    <property type="entry name" value="DUF4214"/>
</dbReference>
<feature type="domain" description="DUF4214" evidence="3">
    <location>
        <begin position="14"/>
        <end position="66"/>
    </location>
</feature>
<dbReference type="CDD" id="cd03789">
    <property type="entry name" value="GT9_LPS_heptosyltransferase"/>
    <property type="match status" value="1"/>
</dbReference>
<feature type="domain" description="DUF4214" evidence="3">
    <location>
        <begin position="86"/>
        <end position="135"/>
    </location>
</feature>
<dbReference type="OrthoDB" id="2068453at2"/>
<dbReference type="EMBL" id="CP042243">
    <property type="protein sequence ID" value="QEK12883.1"/>
    <property type="molecule type" value="Genomic_DNA"/>
</dbReference>
<protein>
    <submittedName>
        <fullName evidence="4">DUF4214 domain-containing protein</fullName>
    </submittedName>
</protein>
<keyword evidence="1" id="KW-0328">Glycosyltransferase</keyword>
<evidence type="ECO:0000313" key="4">
    <source>
        <dbReference type="EMBL" id="QEK12883.1"/>
    </source>
</evidence>
<dbReference type="GO" id="GO:0009244">
    <property type="term" value="P:lipopolysaccharide core region biosynthetic process"/>
    <property type="evidence" value="ECO:0007669"/>
    <property type="project" value="TreeGrafter"/>
</dbReference>
<dbReference type="Gene3D" id="3.40.50.2000">
    <property type="entry name" value="Glycogen Phosphorylase B"/>
    <property type="match status" value="2"/>
</dbReference>
<dbReference type="RefSeq" id="WP_148810019.1">
    <property type="nucleotide sequence ID" value="NZ_CP042243.1"/>
</dbReference>
<dbReference type="Proteomes" id="UP000324646">
    <property type="component" value="Chromosome"/>
</dbReference>
<dbReference type="KEGG" id="crs:FQB35_11405"/>
<dbReference type="InterPro" id="IPR002201">
    <property type="entry name" value="Glyco_trans_9"/>
</dbReference>
<evidence type="ECO:0000313" key="5">
    <source>
        <dbReference type="Proteomes" id="UP000324646"/>
    </source>
</evidence>
<dbReference type="GO" id="GO:0008713">
    <property type="term" value="F:ADP-heptose-lipopolysaccharide heptosyltransferase activity"/>
    <property type="evidence" value="ECO:0007669"/>
    <property type="project" value="TreeGrafter"/>
</dbReference>
<dbReference type="PANTHER" id="PTHR30160">
    <property type="entry name" value="TETRAACYLDISACCHARIDE 4'-KINASE-RELATED"/>
    <property type="match status" value="1"/>
</dbReference>
<evidence type="ECO:0000259" key="3">
    <source>
        <dbReference type="Pfam" id="PF13946"/>
    </source>
</evidence>
<dbReference type="SUPFAM" id="SSF53756">
    <property type="entry name" value="UDP-Glycosyltransferase/glycogen phosphorylase"/>
    <property type="match status" value="1"/>
</dbReference>
<accession>A0A5C0SEL9</accession>
<organism evidence="4 5">
    <name type="scientific">Crassaminicella thermophila</name>
    <dbReference type="NCBI Taxonomy" id="2599308"/>
    <lineage>
        <taxon>Bacteria</taxon>
        <taxon>Bacillati</taxon>
        <taxon>Bacillota</taxon>
        <taxon>Clostridia</taxon>
        <taxon>Eubacteriales</taxon>
        <taxon>Clostridiaceae</taxon>
        <taxon>Crassaminicella</taxon>
    </lineage>
</organism>
<keyword evidence="5" id="KW-1185">Reference proteome</keyword>
<proteinExistence type="predicted"/>
<dbReference type="GO" id="GO:0005829">
    <property type="term" value="C:cytosol"/>
    <property type="evidence" value="ECO:0007669"/>
    <property type="project" value="TreeGrafter"/>
</dbReference>
<reference evidence="4 5" key="1">
    <citation type="submission" date="2019-07" db="EMBL/GenBank/DDBJ databases">
        <title>Complete genome of Crassaminicella thermophila SY095.</title>
        <authorList>
            <person name="Li X."/>
        </authorList>
    </citation>
    <scope>NUCLEOTIDE SEQUENCE [LARGE SCALE GENOMIC DNA]</scope>
    <source>
        <strain evidence="4 5">SY095</strain>
    </source>
</reference>
<dbReference type="InterPro" id="IPR051199">
    <property type="entry name" value="LPS_LOS_Heptosyltrfase"/>
</dbReference>